<dbReference type="InterPro" id="IPR004843">
    <property type="entry name" value="Calcineurin-like_PHP"/>
</dbReference>
<keyword evidence="2" id="KW-0812">Transmembrane</keyword>
<keyword evidence="2" id="KW-0472">Membrane</keyword>
<keyword evidence="5" id="KW-1185">Reference proteome</keyword>
<protein>
    <recommendedName>
        <fullName evidence="3">Calcineurin-like phosphoesterase domain-containing protein</fullName>
    </recommendedName>
</protein>
<dbReference type="EMBL" id="KN817546">
    <property type="protein sequence ID" value="KJA22918.1"/>
    <property type="molecule type" value="Genomic_DNA"/>
</dbReference>
<evidence type="ECO:0000259" key="3">
    <source>
        <dbReference type="Pfam" id="PF00149"/>
    </source>
</evidence>
<gene>
    <name evidence="4" type="ORF">HYPSUDRAFT_40402</name>
</gene>
<dbReference type="OrthoDB" id="10267127at2759"/>
<sequence>MTSISSYRQLLAYATVAIFLVFIFFYGTAESFRGPSNVSSTQGAHEKIDLGNPTLHPDFSNYFELRKLTIDEFPLDDPYKRVIVVGDLHGMNKPFHKLLDHLDYVPSKDHLIHVGDIVSKGSHKGSLAILNYMTSRNITGVRGNHDQKVVEWRAWIEWISSKRGGKEWISSLEKRWYDYEVSDEDSKLKDSASWLETFNTSTDKKWLSQIPKGWILFSDHYKLARDMSNDAYNYLLGLPLRLYVPSAHTFIVHAGILPSNPLYAMDNKHKQPLARIPVFPKHPTEDKTNSVEGLRQIQEIGIITEIPQNTDPWVTLNIRSVIDDTASKKSKGGTAWSKIWNKHMDSCVGFRKRLGNRMSPPSFIDDEDDGHDNGTQEDDDDATVDTNSKKIKLPCYPSTTIYGHAAGRGLDVKRWSIGLDSGCVYEERLSALVLGGTTNGHDRVSYKEEDPNAEKNQDRWIPFGDKGRANIVSVKCQ</sequence>
<dbReference type="Pfam" id="PF00149">
    <property type="entry name" value="Metallophos"/>
    <property type="match status" value="1"/>
</dbReference>
<dbReference type="GO" id="GO:0000298">
    <property type="term" value="F:endopolyphosphatase activity"/>
    <property type="evidence" value="ECO:0007669"/>
    <property type="project" value="TreeGrafter"/>
</dbReference>
<accession>A0A0D2MH05</accession>
<evidence type="ECO:0000256" key="1">
    <source>
        <dbReference type="SAM" id="MobiDB-lite"/>
    </source>
</evidence>
<feature type="compositionally biased region" description="Acidic residues" evidence="1">
    <location>
        <begin position="364"/>
        <end position="383"/>
    </location>
</feature>
<evidence type="ECO:0000313" key="5">
    <source>
        <dbReference type="Proteomes" id="UP000054270"/>
    </source>
</evidence>
<dbReference type="Gene3D" id="3.60.21.10">
    <property type="match status" value="1"/>
</dbReference>
<dbReference type="AlphaFoldDB" id="A0A0D2MH05"/>
<feature type="transmembrane region" description="Helical" evidence="2">
    <location>
        <begin position="10"/>
        <end position="29"/>
    </location>
</feature>
<organism evidence="4 5">
    <name type="scientific">Hypholoma sublateritium (strain FD-334 SS-4)</name>
    <dbReference type="NCBI Taxonomy" id="945553"/>
    <lineage>
        <taxon>Eukaryota</taxon>
        <taxon>Fungi</taxon>
        <taxon>Dikarya</taxon>
        <taxon>Basidiomycota</taxon>
        <taxon>Agaricomycotina</taxon>
        <taxon>Agaricomycetes</taxon>
        <taxon>Agaricomycetidae</taxon>
        <taxon>Agaricales</taxon>
        <taxon>Agaricineae</taxon>
        <taxon>Strophariaceae</taxon>
        <taxon>Hypholoma</taxon>
    </lineage>
</organism>
<dbReference type="STRING" id="945553.A0A0D2MH05"/>
<keyword evidence="2" id="KW-1133">Transmembrane helix</keyword>
<feature type="region of interest" description="Disordered" evidence="1">
    <location>
        <begin position="358"/>
        <end position="386"/>
    </location>
</feature>
<dbReference type="SUPFAM" id="SSF56300">
    <property type="entry name" value="Metallo-dependent phosphatases"/>
    <property type="match status" value="1"/>
</dbReference>
<dbReference type="Proteomes" id="UP000054270">
    <property type="component" value="Unassembled WGS sequence"/>
</dbReference>
<dbReference type="GO" id="GO:0016791">
    <property type="term" value="F:phosphatase activity"/>
    <property type="evidence" value="ECO:0007669"/>
    <property type="project" value="TreeGrafter"/>
</dbReference>
<reference evidence="5" key="1">
    <citation type="submission" date="2014-04" db="EMBL/GenBank/DDBJ databases">
        <title>Evolutionary Origins and Diversification of the Mycorrhizal Mutualists.</title>
        <authorList>
            <consortium name="DOE Joint Genome Institute"/>
            <consortium name="Mycorrhizal Genomics Consortium"/>
            <person name="Kohler A."/>
            <person name="Kuo A."/>
            <person name="Nagy L.G."/>
            <person name="Floudas D."/>
            <person name="Copeland A."/>
            <person name="Barry K.W."/>
            <person name="Cichocki N."/>
            <person name="Veneault-Fourrey C."/>
            <person name="LaButti K."/>
            <person name="Lindquist E.A."/>
            <person name="Lipzen A."/>
            <person name="Lundell T."/>
            <person name="Morin E."/>
            <person name="Murat C."/>
            <person name="Riley R."/>
            <person name="Ohm R."/>
            <person name="Sun H."/>
            <person name="Tunlid A."/>
            <person name="Henrissat B."/>
            <person name="Grigoriev I.V."/>
            <person name="Hibbett D.S."/>
            <person name="Martin F."/>
        </authorList>
    </citation>
    <scope>NUCLEOTIDE SEQUENCE [LARGE SCALE GENOMIC DNA]</scope>
    <source>
        <strain evidence="5">FD-334 SS-4</strain>
    </source>
</reference>
<feature type="domain" description="Calcineurin-like phosphoesterase" evidence="3">
    <location>
        <begin position="81"/>
        <end position="225"/>
    </location>
</feature>
<dbReference type="PANTHER" id="PTHR42850:SF4">
    <property type="entry name" value="ZINC-DEPENDENT ENDOPOLYPHOSPHATASE"/>
    <property type="match status" value="1"/>
</dbReference>
<dbReference type="GO" id="GO:0005737">
    <property type="term" value="C:cytoplasm"/>
    <property type="evidence" value="ECO:0007669"/>
    <property type="project" value="TreeGrafter"/>
</dbReference>
<evidence type="ECO:0000313" key="4">
    <source>
        <dbReference type="EMBL" id="KJA22918.1"/>
    </source>
</evidence>
<dbReference type="OMA" id="WIDAWNR"/>
<name>A0A0D2MH05_HYPSF</name>
<dbReference type="InterPro" id="IPR050126">
    <property type="entry name" value="Ap4A_hydrolase"/>
</dbReference>
<evidence type="ECO:0000256" key="2">
    <source>
        <dbReference type="SAM" id="Phobius"/>
    </source>
</evidence>
<dbReference type="GO" id="GO:0006798">
    <property type="term" value="P:polyphosphate catabolic process"/>
    <property type="evidence" value="ECO:0007669"/>
    <property type="project" value="TreeGrafter"/>
</dbReference>
<proteinExistence type="predicted"/>
<dbReference type="InterPro" id="IPR029052">
    <property type="entry name" value="Metallo-depent_PP-like"/>
</dbReference>
<dbReference type="PANTHER" id="PTHR42850">
    <property type="entry name" value="METALLOPHOSPHOESTERASE"/>
    <property type="match status" value="1"/>
</dbReference>